<evidence type="ECO:0000313" key="9">
    <source>
        <dbReference type="EMBL" id="RKI94031.1"/>
    </source>
</evidence>
<dbReference type="Proteomes" id="UP000280696">
    <property type="component" value="Unassembled WGS sequence"/>
</dbReference>
<dbReference type="GO" id="GO:0003700">
    <property type="term" value="F:DNA-binding transcription factor activity"/>
    <property type="evidence" value="ECO:0007669"/>
    <property type="project" value="InterPro"/>
</dbReference>
<dbReference type="Pfam" id="PF00072">
    <property type="entry name" value="Response_reg"/>
    <property type="match status" value="1"/>
</dbReference>
<dbReference type="InterPro" id="IPR020449">
    <property type="entry name" value="Tscrpt_reg_AraC-type_HTH"/>
</dbReference>
<dbReference type="Gene3D" id="3.40.50.2300">
    <property type="match status" value="1"/>
</dbReference>
<evidence type="ECO:0000256" key="1">
    <source>
        <dbReference type="ARBA" id="ARBA00018672"/>
    </source>
</evidence>
<dbReference type="SMART" id="SM00342">
    <property type="entry name" value="HTH_ARAC"/>
    <property type="match status" value="1"/>
</dbReference>
<dbReference type="InterPro" id="IPR001789">
    <property type="entry name" value="Sig_transdc_resp-reg_receiver"/>
</dbReference>
<dbReference type="SUPFAM" id="SSF46689">
    <property type="entry name" value="Homeodomain-like"/>
    <property type="match status" value="2"/>
</dbReference>
<feature type="domain" description="HTH araC/xylS-type" evidence="7">
    <location>
        <begin position="455"/>
        <end position="553"/>
    </location>
</feature>
<evidence type="ECO:0000256" key="3">
    <source>
        <dbReference type="ARBA" id="ARBA00023125"/>
    </source>
</evidence>
<dbReference type="SMART" id="SM00448">
    <property type="entry name" value="REC"/>
    <property type="match status" value="1"/>
</dbReference>
<feature type="domain" description="Response regulatory" evidence="8">
    <location>
        <begin position="38"/>
        <end position="155"/>
    </location>
</feature>
<dbReference type="InterPro" id="IPR018060">
    <property type="entry name" value="HTH_AraC"/>
</dbReference>
<comment type="caution">
    <text evidence="9">The sequence shown here is derived from an EMBL/GenBank/DDBJ whole genome shotgun (WGS) entry which is preliminary data.</text>
</comment>
<dbReference type="PROSITE" id="PS01124">
    <property type="entry name" value="HTH_ARAC_FAMILY_2"/>
    <property type="match status" value="1"/>
</dbReference>
<evidence type="ECO:0000259" key="8">
    <source>
        <dbReference type="PROSITE" id="PS50110"/>
    </source>
</evidence>
<gene>
    <name evidence="9" type="ORF">D7V94_00135</name>
</gene>
<keyword evidence="3" id="KW-0238">DNA-binding</keyword>
<evidence type="ECO:0000256" key="2">
    <source>
        <dbReference type="ARBA" id="ARBA00023015"/>
    </source>
</evidence>
<reference evidence="9 10" key="1">
    <citation type="submission" date="2018-09" db="EMBL/GenBank/DDBJ databases">
        <title>Murine metabolic-syndrome-specific gut microbial biobank.</title>
        <authorList>
            <person name="Liu C."/>
        </authorList>
    </citation>
    <scope>NUCLEOTIDE SEQUENCE [LARGE SCALE GENOMIC DNA]</scope>
    <source>
        <strain evidence="9 10">0.1xD8-82</strain>
    </source>
</reference>
<dbReference type="PROSITE" id="PS50110">
    <property type="entry name" value="RESPONSE_REGULATORY"/>
    <property type="match status" value="1"/>
</dbReference>
<evidence type="ECO:0000259" key="7">
    <source>
        <dbReference type="PROSITE" id="PS01124"/>
    </source>
</evidence>
<keyword evidence="10" id="KW-1185">Reference proteome</keyword>
<sequence>MGKDTVFPLTVWKGKALKSRYVFPYFQAAVRGRVKLYRYIVIDDESLIRKGTIKKLKALSDLAVCCGEAVNGQEGIELIKETHPDFAILDMYMPVMDGMELLPYLSEHFPDLPLIVVSGYQNFDYMRQAITSKAVDYILKPFSAKEIQKAVLSTIDALKTKEHLRSQISSVQEDRERAYYDLDRNFLKGQILGYESDSQSILSERLKFINNTHQFILFTLYLMNLSAEPGLEEWLKENGFSEFMVYLPHPSLEQFRFIILFLPEGSRQKDANIEQFSELIWLWGSRQACSIRIGISECHENISRLNRAFWETTEALDKQPVTVMGHECCFYQESGEPVSLSWPLQEEFLFRIESGESDKVCLMSEELFDYYKGVPGCTLKDVKQNCEHLSVQCQFVLNHYLNQKDDAGKPSHNMHAIINTLYSLEEVKKYYQQFFLNLTAMLRPKSVYAGNDLIDKIKIYVDNNYQKDLTRDFVASLFYINSSYLSQAFKKKTGEKFIDYLNHTRIEKAKELLGTTNLKVYQVSKTVGYENPKYFFRVFKKKTGMTPERYQNTLR</sequence>
<accession>A0A3A9B2P9</accession>
<keyword evidence="6" id="KW-0597">Phosphoprotein</keyword>
<dbReference type="InterPro" id="IPR011006">
    <property type="entry name" value="CheY-like_superfamily"/>
</dbReference>
<dbReference type="GO" id="GO:0043565">
    <property type="term" value="F:sequence-specific DNA binding"/>
    <property type="evidence" value="ECO:0007669"/>
    <property type="project" value="InterPro"/>
</dbReference>
<dbReference type="PRINTS" id="PR00032">
    <property type="entry name" value="HTHARAC"/>
</dbReference>
<evidence type="ECO:0000313" key="10">
    <source>
        <dbReference type="Proteomes" id="UP000280696"/>
    </source>
</evidence>
<dbReference type="CDD" id="cd17536">
    <property type="entry name" value="REC_YesN-like"/>
    <property type="match status" value="1"/>
</dbReference>
<dbReference type="AlphaFoldDB" id="A0A3A9B2P9"/>
<keyword evidence="4" id="KW-0804">Transcription</keyword>
<dbReference type="GO" id="GO:0000160">
    <property type="term" value="P:phosphorelay signal transduction system"/>
    <property type="evidence" value="ECO:0007669"/>
    <property type="project" value="InterPro"/>
</dbReference>
<comment type="function">
    <text evidence="5">May play the central regulatory role in sporulation. It may be an element of the effector pathway responsible for the activation of sporulation genes in response to nutritional stress. Spo0A may act in concert with spo0H (a sigma factor) to control the expression of some genes that are critical to the sporulation process.</text>
</comment>
<protein>
    <recommendedName>
        <fullName evidence="1">Stage 0 sporulation protein A homolog</fullName>
    </recommendedName>
</protein>
<evidence type="ECO:0000256" key="6">
    <source>
        <dbReference type="PROSITE-ProRule" id="PRU00169"/>
    </source>
</evidence>
<proteinExistence type="predicted"/>
<organism evidence="9 10">
    <name type="scientific">Parablautia intestinalis</name>
    <dbReference type="NCBI Taxonomy" id="2320100"/>
    <lineage>
        <taxon>Bacteria</taxon>
        <taxon>Bacillati</taxon>
        <taxon>Bacillota</taxon>
        <taxon>Clostridia</taxon>
        <taxon>Lachnospirales</taxon>
        <taxon>Lachnospiraceae</taxon>
        <taxon>Parablautia</taxon>
    </lineage>
</organism>
<dbReference type="Gene3D" id="1.10.10.60">
    <property type="entry name" value="Homeodomain-like"/>
    <property type="match status" value="2"/>
</dbReference>
<name>A0A3A9B2P9_9FIRM</name>
<evidence type="ECO:0000256" key="5">
    <source>
        <dbReference type="ARBA" id="ARBA00024867"/>
    </source>
</evidence>
<keyword evidence="2" id="KW-0805">Transcription regulation</keyword>
<dbReference type="OrthoDB" id="9794370at2"/>
<dbReference type="SUPFAM" id="SSF52172">
    <property type="entry name" value="CheY-like"/>
    <property type="match status" value="1"/>
</dbReference>
<dbReference type="InterPro" id="IPR009057">
    <property type="entry name" value="Homeodomain-like_sf"/>
</dbReference>
<feature type="modified residue" description="4-aspartylphosphate" evidence="6">
    <location>
        <position position="90"/>
    </location>
</feature>
<dbReference type="PANTHER" id="PTHR43280:SF28">
    <property type="entry name" value="HTH-TYPE TRANSCRIPTIONAL ACTIVATOR RHAS"/>
    <property type="match status" value="1"/>
</dbReference>
<dbReference type="PANTHER" id="PTHR43280">
    <property type="entry name" value="ARAC-FAMILY TRANSCRIPTIONAL REGULATOR"/>
    <property type="match status" value="1"/>
</dbReference>
<dbReference type="EMBL" id="RAYQ01000001">
    <property type="protein sequence ID" value="RKI94031.1"/>
    <property type="molecule type" value="Genomic_DNA"/>
</dbReference>
<dbReference type="Pfam" id="PF12833">
    <property type="entry name" value="HTH_18"/>
    <property type="match status" value="1"/>
</dbReference>
<evidence type="ECO:0000256" key="4">
    <source>
        <dbReference type="ARBA" id="ARBA00023163"/>
    </source>
</evidence>